<comment type="caution">
    <text evidence="2">The sequence shown here is derived from an EMBL/GenBank/DDBJ whole genome shotgun (WGS) entry which is preliminary data.</text>
</comment>
<dbReference type="EMBL" id="JACHMN010000001">
    <property type="protein sequence ID" value="MBB5866676.1"/>
    <property type="molecule type" value="Genomic_DNA"/>
</dbReference>
<accession>A0A841BMM2</accession>
<dbReference type="RefSeq" id="WP_184830645.1">
    <property type="nucleotide sequence ID" value="NZ_JACHMN010000001.1"/>
</dbReference>
<gene>
    <name evidence="1" type="ORF">F4553_000055</name>
    <name evidence="2" type="ORF">F4553_002007</name>
</gene>
<name>A0A841BMM2_9ACTN</name>
<dbReference type="InterPro" id="IPR002514">
    <property type="entry name" value="Transposase_8"/>
</dbReference>
<keyword evidence="3" id="KW-1185">Reference proteome</keyword>
<dbReference type="Pfam" id="PF01527">
    <property type="entry name" value="HTH_Tnp_1"/>
    <property type="match status" value="1"/>
</dbReference>
<evidence type="ECO:0000313" key="2">
    <source>
        <dbReference type="EMBL" id="MBB5868628.1"/>
    </source>
</evidence>
<dbReference type="EMBL" id="JACHMN010000002">
    <property type="protein sequence ID" value="MBB5868628.1"/>
    <property type="molecule type" value="Genomic_DNA"/>
</dbReference>
<proteinExistence type="predicted"/>
<evidence type="ECO:0000313" key="3">
    <source>
        <dbReference type="Proteomes" id="UP000587527"/>
    </source>
</evidence>
<organism evidence="2 3">
    <name type="scientific">Allocatelliglobosispora scoriae</name>
    <dbReference type="NCBI Taxonomy" id="643052"/>
    <lineage>
        <taxon>Bacteria</taxon>
        <taxon>Bacillati</taxon>
        <taxon>Actinomycetota</taxon>
        <taxon>Actinomycetes</taxon>
        <taxon>Micromonosporales</taxon>
        <taxon>Micromonosporaceae</taxon>
        <taxon>Allocatelliglobosispora</taxon>
    </lineage>
</organism>
<dbReference type="GO" id="GO:0043565">
    <property type="term" value="F:sequence-specific DNA binding"/>
    <property type="evidence" value="ECO:0007669"/>
    <property type="project" value="InterPro"/>
</dbReference>
<dbReference type="Gene3D" id="1.10.10.10">
    <property type="entry name" value="Winged helix-like DNA-binding domain superfamily/Winged helix DNA-binding domain"/>
    <property type="match status" value="1"/>
</dbReference>
<dbReference type="AlphaFoldDB" id="A0A841BMM2"/>
<reference evidence="2 3" key="1">
    <citation type="submission" date="2020-08" db="EMBL/GenBank/DDBJ databases">
        <title>Sequencing the genomes of 1000 actinobacteria strains.</title>
        <authorList>
            <person name="Klenk H.-P."/>
        </authorList>
    </citation>
    <scope>NUCLEOTIDE SEQUENCE [LARGE SCALE GENOMIC DNA]</scope>
    <source>
        <strain evidence="2 3">DSM 45362</strain>
    </source>
</reference>
<dbReference type="InterPro" id="IPR036388">
    <property type="entry name" value="WH-like_DNA-bd_sf"/>
</dbReference>
<sequence>MGRPPQFPVEDKLRIVLSVLSGEMTIVEAARRNQTSEQSIGRWKQQFLEGGKAGLAEGGRVVDNPRERALQEQIDELTSALGEAHVELRVWKKSAEYRLAPSRTSR</sequence>
<protein>
    <submittedName>
        <fullName evidence="2">Transposase</fullName>
    </submittedName>
</protein>
<evidence type="ECO:0000313" key="1">
    <source>
        <dbReference type="EMBL" id="MBB5866676.1"/>
    </source>
</evidence>
<dbReference type="Proteomes" id="UP000587527">
    <property type="component" value="Unassembled WGS sequence"/>
</dbReference>
<dbReference type="InterPro" id="IPR010921">
    <property type="entry name" value="Trp_repressor/repl_initiator"/>
</dbReference>
<dbReference type="SUPFAM" id="SSF48295">
    <property type="entry name" value="TrpR-like"/>
    <property type="match status" value="1"/>
</dbReference>